<evidence type="ECO:0000259" key="9">
    <source>
        <dbReference type="Pfam" id="PF25198"/>
    </source>
</evidence>
<keyword evidence="7" id="KW-0449">Lipoprotein</keyword>
<evidence type="ECO:0000259" key="8">
    <source>
        <dbReference type="Pfam" id="PF05504"/>
    </source>
</evidence>
<dbReference type="InterPro" id="IPR008844">
    <property type="entry name" value="Spore_GerAC-like"/>
</dbReference>
<dbReference type="PROSITE" id="PS51257">
    <property type="entry name" value="PROKAR_LIPOPROTEIN"/>
    <property type="match status" value="1"/>
</dbReference>
<dbReference type="PANTHER" id="PTHR35789:SF1">
    <property type="entry name" value="SPORE GERMINATION PROTEIN B3"/>
    <property type="match status" value="1"/>
</dbReference>
<comment type="subcellular location">
    <subcellularLocation>
        <location evidence="1">Membrane</location>
        <topology evidence="1">Lipid-anchor</topology>
    </subcellularLocation>
</comment>
<dbReference type="Pfam" id="PF25198">
    <property type="entry name" value="Spore_GerAC_N"/>
    <property type="match status" value="1"/>
</dbReference>
<evidence type="ECO:0000256" key="5">
    <source>
        <dbReference type="ARBA" id="ARBA00023136"/>
    </source>
</evidence>
<dbReference type="InterPro" id="IPR038501">
    <property type="entry name" value="Spore_GerAC_C_sf"/>
</dbReference>
<evidence type="ECO:0000256" key="1">
    <source>
        <dbReference type="ARBA" id="ARBA00004635"/>
    </source>
</evidence>
<evidence type="ECO:0000256" key="7">
    <source>
        <dbReference type="ARBA" id="ARBA00023288"/>
    </source>
</evidence>
<dbReference type="GO" id="GO:0009847">
    <property type="term" value="P:spore germination"/>
    <property type="evidence" value="ECO:0007669"/>
    <property type="project" value="InterPro"/>
</dbReference>
<dbReference type="InterPro" id="IPR057336">
    <property type="entry name" value="GerAC_N"/>
</dbReference>
<feature type="domain" description="Spore germination protein N-terminal" evidence="9">
    <location>
        <begin position="24"/>
        <end position="192"/>
    </location>
</feature>
<dbReference type="Gene3D" id="3.30.300.210">
    <property type="entry name" value="Nutrient germinant receptor protein C, domain 3"/>
    <property type="match status" value="1"/>
</dbReference>
<feature type="domain" description="Spore germination GerAC-like C-terminal" evidence="8">
    <location>
        <begin position="203"/>
        <end position="349"/>
    </location>
</feature>
<keyword evidence="4" id="KW-0732">Signal</keyword>
<name>A0A1B3XK61_9BACI</name>
<keyword evidence="3" id="KW-0309">Germination</keyword>
<dbReference type="KEGG" id="bmur:ABE28_004295"/>
<evidence type="ECO:0000313" key="10">
    <source>
        <dbReference type="EMBL" id="AOH53562.1"/>
    </source>
</evidence>
<dbReference type="NCBIfam" id="TIGR02887">
    <property type="entry name" value="spore_ger_x_C"/>
    <property type="match status" value="1"/>
</dbReference>
<keyword evidence="5" id="KW-0472">Membrane</keyword>
<evidence type="ECO:0000256" key="4">
    <source>
        <dbReference type="ARBA" id="ARBA00022729"/>
    </source>
</evidence>
<dbReference type="GO" id="GO:0016020">
    <property type="term" value="C:membrane"/>
    <property type="evidence" value="ECO:0007669"/>
    <property type="project" value="UniProtKB-SubCell"/>
</dbReference>
<dbReference type="AlphaFoldDB" id="A0A1B3XK61"/>
<evidence type="ECO:0000256" key="6">
    <source>
        <dbReference type="ARBA" id="ARBA00023139"/>
    </source>
</evidence>
<dbReference type="RefSeq" id="WP_064461965.1">
    <property type="nucleotide sequence ID" value="NZ_CP017080.1"/>
</dbReference>
<sequence>MGKNSLYKLFFAFMMIMLLCGCWDIKDINKRTIPLVLGISKTKGGEYKITLQIPVLKNERQVSKVVTGTGETITSALGKIRTNSENAVDYTQIRLIVVQNHLAHNQKEFTNIVKFLMGSEEIPSRSLIAITDENVEDVLSSINDKLGVHASSIYDFFNKGADWAPEVFSTPVWEVYRSLFSSTKDIAVPLIRSGKNTVLIFEGSDILRKGEIMDRLKPEEIQLIRVLQNKNEKGKIESLGFASIMVSNSSIRLKPSLINNKPSLSSDLNIKINVLERNDGVTNKKIMEELERIIEERFFQILRRMQESHTDIFGFGQEFQQLISYNELKNWRDEYYPDLKVNFEVKVNME</sequence>
<dbReference type="STRING" id="264697.ABE28_004295"/>
<comment type="similarity">
    <text evidence="2">Belongs to the GerABKC lipoprotein family.</text>
</comment>
<dbReference type="EMBL" id="CP017080">
    <property type="protein sequence ID" value="AOH53562.1"/>
    <property type="molecule type" value="Genomic_DNA"/>
</dbReference>
<evidence type="ECO:0000256" key="2">
    <source>
        <dbReference type="ARBA" id="ARBA00007886"/>
    </source>
</evidence>
<organism evidence="10 11">
    <name type="scientific">Peribacillus muralis</name>
    <dbReference type="NCBI Taxonomy" id="264697"/>
    <lineage>
        <taxon>Bacteria</taxon>
        <taxon>Bacillati</taxon>
        <taxon>Bacillota</taxon>
        <taxon>Bacilli</taxon>
        <taxon>Bacillales</taxon>
        <taxon>Bacillaceae</taxon>
        <taxon>Peribacillus</taxon>
    </lineage>
</organism>
<dbReference type="PANTHER" id="PTHR35789">
    <property type="entry name" value="SPORE GERMINATION PROTEIN B3"/>
    <property type="match status" value="1"/>
</dbReference>
<proteinExistence type="inferred from homology"/>
<accession>A0A1B3XK61</accession>
<dbReference type="InterPro" id="IPR046953">
    <property type="entry name" value="Spore_GerAC-like_C"/>
</dbReference>
<dbReference type="Proteomes" id="UP000077926">
    <property type="component" value="Chromosome"/>
</dbReference>
<gene>
    <name evidence="10" type="ORF">ABE28_004295</name>
</gene>
<dbReference type="OrthoDB" id="9816067at2"/>
<dbReference type="Pfam" id="PF05504">
    <property type="entry name" value="Spore_GerAC"/>
    <property type="match status" value="1"/>
</dbReference>
<evidence type="ECO:0000313" key="11">
    <source>
        <dbReference type="Proteomes" id="UP000077926"/>
    </source>
</evidence>
<protein>
    <submittedName>
        <fullName evidence="10">Uncharacterized protein</fullName>
    </submittedName>
</protein>
<evidence type="ECO:0000256" key="3">
    <source>
        <dbReference type="ARBA" id="ARBA00022544"/>
    </source>
</evidence>
<keyword evidence="11" id="KW-1185">Reference proteome</keyword>
<keyword evidence="6" id="KW-0564">Palmitate</keyword>
<reference evidence="10 11" key="1">
    <citation type="submission" date="2016-08" db="EMBL/GenBank/DDBJ databases">
        <title>Complete genome sequence of Bacillus muralis G25-68, a strain with toxicity to nematodes.</title>
        <authorList>
            <person name="Zheng Z."/>
        </authorList>
    </citation>
    <scope>NUCLEOTIDE SEQUENCE [LARGE SCALE GENOMIC DNA]</scope>
    <source>
        <strain evidence="10 11">G25-68</strain>
    </source>
</reference>